<evidence type="ECO:0000313" key="3">
    <source>
        <dbReference type="Proteomes" id="UP000077881"/>
    </source>
</evidence>
<gene>
    <name evidence="2" type="ORF">ABB05_18215</name>
</gene>
<proteinExistence type="predicted"/>
<dbReference type="InterPro" id="IPR050490">
    <property type="entry name" value="Bact_solute-bd_prot1"/>
</dbReference>
<dbReference type="InterPro" id="IPR006059">
    <property type="entry name" value="SBP"/>
</dbReference>
<feature type="chain" id="PRO_5038617514" evidence="1">
    <location>
        <begin position="22"/>
        <end position="560"/>
    </location>
</feature>
<dbReference type="PROSITE" id="PS51257">
    <property type="entry name" value="PROKAR_LIPOPROTEIN"/>
    <property type="match status" value="1"/>
</dbReference>
<dbReference type="EMBL" id="LDJR01000058">
    <property type="protein sequence ID" value="OAK67967.1"/>
    <property type="molecule type" value="Genomic_DNA"/>
</dbReference>
<dbReference type="PANTHER" id="PTHR43649:SF12">
    <property type="entry name" value="DIACETYLCHITOBIOSE BINDING PROTEIN DASA"/>
    <property type="match status" value="1"/>
</dbReference>
<comment type="caution">
    <text evidence="2">The sequence shown here is derived from an EMBL/GenBank/DDBJ whole genome shotgun (WGS) entry which is preliminary data.</text>
</comment>
<dbReference type="SUPFAM" id="SSF53850">
    <property type="entry name" value="Periplasmic binding protein-like II"/>
    <property type="match status" value="1"/>
</dbReference>
<dbReference type="OrthoDB" id="54751at2"/>
<evidence type="ECO:0000313" key="2">
    <source>
        <dbReference type="EMBL" id="OAK67967.1"/>
    </source>
</evidence>
<sequence length="560" mass="63101">MSSFKKTFSLLFIVSFMFFIAACSNSEQGTSKKSNSSSGDEDAPITLTLFGSDANADWEKMESPVGQKIKEDTGVTLKPEFDIDGGQQKIALMAASGEYPDMILPKGEAGTLVDAGALIDLTELIEEHAPNLKKMIGDNMNRLKWSKDDSSIYIIPNAAVDNQAMYPGYGALVQHAVVKELGYPELKTLEDLENVLREYSKKHPEIDGQPTIPLTLQSDGWRFQASTLNSGFMMTGAGDDGEYYIDPDTYEATLHYRRPIEKEVFRWYNHMNAEGLLDRESFVQKDDQFLSKLSTGRALATIAPDYMVGQAQNALRDEGKLDRMYGMYPITLSEEYQSHVYQSPGFQAGWGIGISVDCEDPVRAIKFIDYLVSEETQIMLNWGLEGEHYEIVDGKRVIPEDVWEYRNNNKNFAKETGIGYNFAGLAPRYGDGVLDSTGQTYTVATREQQIKNQTDVEKEVLKAYGVELWKDLYPQMDEFDEKPWGAAYNIPIPGGSDLEVKNQRMLDVTFKRIPEAILANPDDFDTIWETFMKDLEKAGVEEAEEEFTKIIQDTVELWSN</sequence>
<evidence type="ECO:0000256" key="1">
    <source>
        <dbReference type="SAM" id="SignalP"/>
    </source>
</evidence>
<protein>
    <submittedName>
        <fullName evidence="2">ABC transporter substrate-binding protein</fullName>
    </submittedName>
</protein>
<dbReference type="STRING" id="217031.ABB05_18215"/>
<reference evidence="2 3" key="1">
    <citation type="submission" date="2015-05" db="EMBL/GenBank/DDBJ databases">
        <title>Comparison of genome.</title>
        <authorList>
            <person name="Zheng Z."/>
            <person name="Sun M."/>
        </authorList>
    </citation>
    <scope>NUCLEOTIDE SEQUENCE [LARGE SCALE GENOMIC DNA]</scope>
    <source>
        <strain evidence="2 3">G25-74</strain>
    </source>
</reference>
<name>A0A177ZJ33_9BACI</name>
<dbReference type="Gene3D" id="3.40.190.10">
    <property type="entry name" value="Periplasmic binding protein-like II"/>
    <property type="match status" value="2"/>
</dbReference>
<dbReference type="Pfam" id="PF13416">
    <property type="entry name" value="SBP_bac_8"/>
    <property type="match status" value="1"/>
</dbReference>
<dbReference type="AlphaFoldDB" id="A0A177ZJ33"/>
<dbReference type="RefSeq" id="WP_064468653.1">
    <property type="nucleotide sequence ID" value="NZ_LDJR01000058.1"/>
</dbReference>
<feature type="signal peptide" evidence="1">
    <location>
        <begin position="1"/>
        <end position="21"/>
    </location>
</feature>
<keyword evidence="3" id="KW-1185">Reference proteome</keyword>
<keyword evidence="1" id="KW-0732">Signal</keyword>
<accession>A0A177ZJ33</accession>
<dbReference type="PATRIC" id="fig|217031.6.peg.3950"/>
<dbReference type="PANTHER" id="PTHR43649">
    <property type="entry name" value="ARABINOSE-BINDING PROTEIN-RELATED"/>
    <property type="match status" value="1"/>
</dbReference>
<organism evidence="2 3">
    <name type="scientific">Lederbergia galactosidilytica</name>
    <dbReference type="NCBI Taxonomy" id="217031"/>
    <lineage>
        <taxon>Bacteria</taxon>
        <taxon>Bacillati</taxon>
        <taxon>Bacillota</taxon>
        <taxon>Bacilli</taxon>
        <taxon>Bacillales</taxon>
        <taxon>Bacillaceae</taxon>
        <taxon>Lederbergia</taxon>
    </lineage>
</organism>
<dbReference type="CDD" id="cd13582">
    <property type="entry name" value="PBP2_AlgQ_like_3"/>
    <property type="match status" value="1"/>
</dbReference>
<dbReference type="Proteomes" id="UP000077881">
    <property type="component" value="Unassembled WGS sequence"/>
</dbReference>